<keyword evidence="2" id="KW-1185">Reference proteome</keyword>
<dbReference type="KEGG" id="mana:MAMMFC1_03331"/>
<sequence>MGGGPDDNSENLYVIGFIAKQGKNNKMLMNKDLFTN</sequence>
<dbReference type="Proteomes" id="UP000276437">
    <property type="component" value="Chromosome"/>
</dbReference>
<evidence type="ECO:0000313" key="1">
    <source>
        <dbReference type="EMBL" id="BBB92636.1"/>
    </source>
</evidence>
<proteinExistence type="predicted"/>
<organism evidence="1 2">
    <name type="scientific">Methylomusa anaerophila</name>
    <dbReference type="NCBI Taxonomy" id="1930071"/>
    <lineage>
        <taxon>Bacteria</taxon>
        <taxon>Bacillati</taxon>
        <taxon>Bacillota</taxon>
        <taxon>Negativicutes</taxon>
        <taxon>Selenomonadales</taxon>
        <taxon>Sporomusaceae</taxon>
        <taxon>Methylomusa</taxon>
    </lineage>
</organism>
<evidence type="ECO:0000313" key="2">
    <source>
        <dbReference type="Proteomes" id="UP000276437"/>
    </source>
</evidence>
<name>A0A348ANI8_9FIRM</name>
<protein>
    <submittedName>
        <fullName evidence="1">Uncharacterized protein</fullName>
    </submittedName>
</protein>
<dbReference type="AlphaFoldDB" id="A0A348ANI8"/>
<accession>A0A348ANI8</accession>
<dbReference type="EMBL" id="AP018449">
    <property type="protein sequence ID" value="BBB92636.1"/>
    <property type="molecule type" value="Genomic_DNA"/>
</dbReference>
<reference evidence="1 2" key="1">
    <citation type="journal article" date="2018" name="Int. J. Syst. Evol. Microbiol.">
        <title>Methylomusa anaerophila gen. nov., sp. nov., an anaerobic methanol-utilizing bacterium isolated from a microbial fuel cell.</title>
        <authorList>
            <person name="Amano N."/>
            <person name="Yamamuro A."/>
            <person name="Miyahara M."/>
            <person name="Kouzuma A."/>
            <person name="Abe T."/>
            <person name="Watanabe K."/>
        </authorList>
    </citation>
    <scope>NUCLEOTIDE SEQUENCE [LARGE SCALE GENOMIC DNA]</scope>
    <source>
        <strain evidence="1 2">MMFC1</strain>
    </source>
</reference>
<gene>
    <name evidence="1" type="ORF">MAMMFC1_03331</name>
</gene>